<organism evidence="2">
    <name type="scientific">marine sediment metagenome</name>
    <dbReference type="NCBI Taxonomy" id="412755"/>
    <lineage>
        <taxon>unclassified sequences</taxon>
        <taxon>metagenomes</taxon>
        <taxon>ecological metagenomes</taxon>
    </lineage>
</organism>
<accession>A0A1B6NWM2</accession>
<gene>
    <name evidence="2" type="ORF">MGSAQ_000684</name>
</gene>
<evidence type="ECO:0000313" key="2">
    <source>
        <dbReference type="EMBL" id="KTF07820.1"/>
    </source>
</evidence>
<name>A0A1B6NWM2_9ZZZZ</name>
<proteinExistence type="predicted"/>
<dbReference type="EMBL" id="AYSL01000321">
    <property type="protein sequence ID" value="KTF07820.1"/>
    <property type="molecule type" value="Genomic_DNA"/>
</dbReference>
<sequence length="39" mass="4675">MVESSTPPRPRRWPRSRMRCRHRSSRAPCTPRRWAGTDP</sequence>
<protein>
    <submittedName>
        <fullName evidence="2">Uncharacterized protein</fullName>
    </submittedName>
</protein>
<evidence type="ECO:0000256" key="1">
    <source>
        <dbReference type="SAM" id="MobiDB-lite"/>
    </source>
</evidence>
<feature type="region of interest" description="Disordered" evidence="1">
    <location>
        <begin position="1"/>
        <end position="39"/>
    </location>
</feature>
<dbReference type="AlphaFoldDB" id="A0A1B6NWM2"/>
<comment type="caution">
    <text evidence="2">The sequence shown here is derived from an EMBL/GenBank/DDBJ whole genome shotgun (WGS) entry which is preliminary data.</text>
</comment>
<feature type="compositionally biased region" description="Basic residues" evidence="1">
    <location>
        <begin position="9"/>
        <end position="25"/>
    </location>
</feature>
<reference evidence="2" key="1">
    <citation type="submission" date="2013-11" db="EMBL/GenBank/DDBJ databases">
        <title>Microbial diversity, functional groups and degradation webs in Northern and Southern Mediterranean and Red Sea marine crude oil polluted sites.</title>
        <authorList>
            <person name="Daffonchio D."/>
            <person name="Mapelli F."/>
            <person name="Ferrer M."/>
            <person name="Richter M."/>
            <person name="Cherif A."/>
            <person name="Malkawi H.I."/>
            <person name="Yakimov M.M."/>
            <person name="Abdel-Fattah Y.R."/>
            <person name="Blaghen M."/>
            <person name="Golyshin P.N."/>
            <person name="Kalogerakis N."/>
            <person name="Boon N."/>
            <person name="Magagnini M."/>
            <person name="Fava F."/>
        </authorList>
    </citation>
    <scope>NUCLEOTIDE SEQUENCE</scope>
</reference>